<dbReference type="Gene3D" id="2.40.160.50">
    <property type="entry name" value="membrane protein fhac: a member of the omp85/tpsb transporter family"/>
    <property type="match status" value="1"/>
</dbReference>
<proteinExistence type="predicted"/>
<dbReference type="GO" id="GO:0046819">
    <property type="term" value="P:protein secretion by the type V secretion system"/>
    <property type="evidence" value="ECO:0007669"/>
    <property type="project" value="TreeGrafter"/>
</dbReference>
<gene>
    <name evidence="2" type="ORF">AVDCRST_MAG91-1947</name>
</gene>
<dbReference type="GO" id="GO:0008320">
    <property type="term" value="F:protein transmembrane transporter activity"/>
    <property type="evidence" value="ECO:0007669"/>
    <property type="project" value="TreeGrafter"/>
</dbReference>
<dbReference type="EMBL" id="CADCVX010000358">
    <property type="protein sequence ID" value="CAA9516667.1"/>
    <property type="molecule type" value="Genomic_DNA"/>
</dbReference>
<dbReference type="Gene3D" id="3.10.20.310">
    <property type="entry name" value="membrane protein fhac"/>
    <property type="match status" value="1"/>
</dbReference>
<evidence type="ECO:0000313" key="2">
    <source>
        <dbReference type="EMBL" id="CAA9516667.1"/>
    </source>
</evidence>
<accession>A0A6J4T8B6</accession>
<name>A0A6J4T8B6_9SPHN</name>
<dbReference type="PANTHER" id="PTHR34597:SF6">
    <property type="entry name" value="BLR6126 PROTEIN"/>
    <property type="match status" value="1"/>
</dbReference>
<dbReference type="Pfam" id="PF08479">
    <property type="entry name" value="POTRA_2"/>
    <property type="match status" value="1"/>
</dbReference>
<dbReference type="AlphaFoldDB" id="A0A6J4T8B6"/>
<protein>
    <submittedName>
        <fullName evidence="2">Hemolysin activation/secretion protein associated with VreARI signalling system</fullName>
    </submittedName>
</protein>
<feature type="non-terminal residue" evidence="2">
    <location>
        <position position="262"/>
    </location>
</feature>
<dbReference type="PANTHER" id="PTHR34597">
    <property type="entry name" value="SLR1661 PROTEIN"/>
    <property type="match status" value="1"/>
</dbReference>
<feature type="domain" description="Polypeptide-transport-associated ShlB-type" evidence="1">
    <location>
        <begin position="22"/>
        <end position="94"/>
    </location>
</feature>
<dbReference type="InterPro" id="IPR013686">
    <property type="entry name" value="Polypept-transport_assoc_ShlB"/>
</dbReference>
<dbReference type="GO" id="GO:0098046">
    <property type="term" value="C:type V protein secretion system complex"/>
    <property type="evidence" value="ECO:0007669"/>
    <property type="project" value="TreeGrafter"/>
</dbReference>
<evidence type="ECO:0000259" key="1">
    <source>
        <dbReference type="Pfam" id="PF08479"/>
    </source>
</evidence>
<dbReference type="InterPro" id="IPR051544">
    <property type="entry name" value="TPS_OM_transporter"/>
</dbReference>
<organism evidence="2">
    <name type="scientific">uncultured Sphingomonadaceae bacterium</name>
    <dbReference type="NCBI Taxonomy" id="169976"/>
    <lineage>
        <taxon>Bacteria</taxon>
        <taxon>Pseudomonadati</taxon>
        <taxon>Pseudomonadota</taxon>
        <taxon>Alphaproteobacteria</taxon>
        <taxon>Sphingomonadales</taxon>
        <taxon>Sphingomonadaceae</taxon>
        <taxon>environmental samples</taxon>
    </lineage>
</organism>
<reference evidence="2" key="1">
    <citation type="submission" date="2020-02" db="EMBL/GenBank/DDBJ databases">
        <authorList>
            <person name="Meier V. D."/>
        </authorList>
    </citation>
    <scope>NUCLEOTIDE SEQUENCE</scope>
    <source>
        <strain evidence="2">AVDCRST_MAG91</strain>
    </source>
</reference>
<sequence length="262" mass="28809">MEGGVERAPCALAGDAYRDITFTVNSVVFEELRGLPPEALRPAYQEYVGTTQPVAVICEIRDRAATILRNAGYVAAVEVPEQRIADGTVRFQVLMAKLVGVRVRGDAGRAERTIAAYLERLTDEEVFNRFTAERYLLLAGDLPGYDVRLALRSANANRGEVIGEVAVLRTPAEIDFNVQNFGSKDLGRWGGLLRGQFYGLTGLGDRTTIAFYSTADFQEQQTLQLGHDFRIGSEGLALSGQFTYAWAEPDLDETGFDVESRS</sequence>